<dbReference type="InterPro" id="IPR029058">
    <property type="entry name" value="AB_hydrolase_fold"/>
</dbReference>
<keyword evidence="3" id="KW-1185">Reference proteome</keyword>
<evidence type="ECO:0000313" key="2">
    <source>
        <dbReference type="EMBL" id="SDH88524.1"/>
    </source>
</evidence>
<dbReference type="Proteomes" id="UP000198854">
    <property type="component" value="Unassembled WGS sequence"/>
</dbReference>
<organism evidence="2 3">
    <name type="scientific">Vibrio xiamenensis</name>
    <dbReference type="NCBI Taxonomy" id="861298"/>
    <lineage>
        <taxon>Bacteria</taxon>
        <taxon>Pseudomonadati</taxon>
        <taxon>Pseudomonadota</taxon>
        <taxon>Gammaproteobacteria</taxon>
        <taxon>Vibrionales</taxon>
        <taxon>Vibrionaceae</taxon>
        <taxon>Vibrio</taxon>
    </lineage>
</organism>
<evidence type="ECO:0000313" key="3">
    <source>
        <dbReference type="Proteomes" id="UP000198854"/>
    </source>
</evidence>
<dbReference type="InterPro" id="IPR051044">
    <property type="entry name" value="MAG_DAG_Lipase"/>
</dbReference>
<protein>
    <submittedName>
        <fullName evidence="2">Lysophospholipase</fullName>
    </submittedName>
</protein>
<dbReference type="STRING" id="861298.SAMN04488136_13417"/>
<dbReference type="Pfam" id="PF12146">
    <property type="entry name" value="Hydrolase_4"/>
    <property type="match status" value="1"/>
</dbReference>
<dbReference type="InterPro" id="IPR022742">
    <property type="entry name" value="Hydrolase_4"/>
</dbReference>
<reference evidence="2 3" key="1">
    <citation type="submission" date="2016-10" db="EMBL/GenBank/DDBJ databases">
        <authorList>
            <person name="de Groot N.N."/>
        </authorList>
    </citation>
    <scope>NUCLEOTIDE SEQUENCE [LARGE SCALE GENOMIC DNA]</scope>
    <source>
        <strain evidence="2 3">CGMCC 1.10228</strain>
    </source>
</reference>
<dbReference type="SUPFAM" id="SSF53474">
    <property type="entry name" value="alpha/beta-Hydrolases"/>
    <property type="match status" value="1"/>
</dbReference>
<dbReference type="EMBL" id="FNDD01000034">
    <property type="protein sequence ID" value="SDH88524.1"/>
    <property type="molecule type" value="Genomic_DNA"/>
</dbReference>
<accession>A0A1G8G277</accession>
<feature type="domain" description="Serine aminopeptidase S33" evidence="1">
    <location>
        <begin position="55"/>
        <end position="312"/>
    </location>
</feature>
<dbReference type="AlphaFoldDB" id="A0A1G8G277"/>
<dbReference type="RefSeq" id="WP_093278623.1">
    <property type="nucleotide sequence ID" value="NZ_FNDD01000034.1"/>
</dbReference>
<evidence type="ECO:0000259" key="1">
    <source>
        <dbReference type="Pfam" id="PF12146"/>
    </source>
</evidence>
<dbReference type="PANTHER" id="PTHR11614">
    <property type="entry name" value="PHOSPHOLIPASE-RELATED"/>
    <property type="match status" value="1"/>
</dbReference>
<gene>
    <name evidence="2" type="ORF">SAMN04488136_13417</name>
</gene>
<proteinExistence type="predicted"/>
<sequence>MSEHQSPSLPAYTQEAQFADASSTHIAQFWQQRSEGIAKSFDSTKLYWVKFTHPQHTKALVIVNGRIESAWKYQELFHDLFQQGYDIYSYDHRGQGLSGRLTDDPQIGHINEFNDYVLDMEHMVELFDLDKYPTRHLVAHSMGGTIATRYIETHPQHPFTAMALSAPMFGIHLPWYLRPVAALISQLLTAFNPKPVYAPGHQAYYPKPFEANPLSQCLPRYQWFRQLYENKPELKLGGPSTRWVWQSLMAAKQSIQLTRQIKIPLLLMQAGEEAIVSNAAQIKFIKKLARTNHKCGFTIIHGARHELLFEQDQYRNQALDTLLSFFNQHSQ</sequence>
<dbReference type="Gene3D" id="3.40.50.1820">
    <property type="entry name" value="alpha/beta hydrolase"/>
    <property type="match status" value="1"/>
</dbReference>
<dbReference type="OrthoDB" id="9788260at2"/>
<name>A0A1G8G277_9VIBR</name>